<comment type="caution">
    <text evidence="1">The sequence shown here is derived from an EMBL/GenBank/DDBJ whole genome shotgun (WGS) entry which is preliminary data.</text>
</comment>
<dbReference type="RefSeq" id="WP_128179206.1">
    <property type="nucleotide sequence ID" value="NZ_CP071409.1"/>
</dbReference>
<dbReference type="Proteomes" id="UP000288794">
    <property type="component" value="Unassembled WGS sequence"/>
</dbReference>
<gene>
    <name evidence="1" type="ORF">ED28_16940</name>
</gene>
<evidence type="ECO:0000313" key="2">
    <source>
        <dbReference type="Proteomes" id="UP000288794"/>
    </source>
</evidence>
<evidence type="ECO:0000313" key="1">
    <source>
        <dbReference type="EMBL" id="RWR00840.1"/>
    </source>
</evidence>
<dbReference type="EMBL" id="JMEE01000045">
    <property type="protein sequence ID" value="RWR00840.1"/>
    <property type="molecule type" value="Genomic_DNA"/>
</dbReference>
<organism evidence="1 2">
    <name type="scientific">[Pantoea] beijingensis</name>
    <dbReference type="NCBI Taxonomy" id="1324864"/>
    <lineage>
        <taxon>Bacteria</taxon>
        <taxon>Pseudomonadati</taxon>
        <taxon>Pseudomonadota</taxon>
        <taxon>Gammaproteobacteria</taxon>
        <taxon>Enterobacterales</taxon>
        <taxon>Erwiniaceae</taxon>
        <taxon>Erwinia</taxon>
    </lineage>
</organism>
<sequence length="108" mass="12199">MSCYFRPTTLHQVLSQRDAFSLMVAMGLPDRASRRESLRARSKGTDAFFDAYRHHSTADQDAMFIAQELDALCLIVNDRRDTFPGHEVVNHSLDPRAPSVMSPGTFIQ</sequence>
<dbReference type="AlphaFoldDB" id="A0A443IA10"/>
<keyword evidence="2" id="KW-1185">Reference proteome</keyword>
<accession>A0A443IA10</accession>
<proteinExistence type="predicted"/>
<reference evidence="1 2" key="1">
    <citation type="submission" date="2014-04" db="EMBL/GenBank/DDBJ databases">
        <title>Draft genome sequence of Pantoea beijingensis strain LMG 27579, an emerging pathogen to Pleurotus eryngii with potential industrial application.</title>
        <authorList>
            <person name="Xu F."/>
            <person name="Liu Y."/>
            <person name="Wang S."/>
            <person name="Yin Y."/>
            <person name="Ma Y."/>
            <person name="Zhao S."/>
            <person name="Rong C."/>
        </authorList>
    </citation>
    <scope>NUCLEOTIDE SEQUENCE [LARGE SCALE GENOMIC DNA]</scope>
    <source>
        <strain evidence="1 2">LMG 27579</strain>
    </source>
</reference>
<protein>
    <submittedName>
        <fullName evidence="1">Uncharacterized protein</fullName>
    </submittedName>
</protein>
<name>A0A443IA10_9GAMM</name>